<dbReference type="EMBL" id="FYEK01000022">
    <property type="protein sequence ID" value="SNB62327.1"/>
    <property type="molecule type" value="Genomic_DNA"/>
</dbReference>
<dbReference type="OrthoDB" id="9808470at2"/>
<accession>A0A212QRU3</accession>
<dbReference type="Gene3D" id="3.20.20.70">
    <property type="entry name" value="Aldolase class I"/>
    <property type="match status" value="1"/>
</dbReference>
<dbReference type="SUPFAM" id="SSF51366">
    <property type="entry name" value="Ribulose-phoshate binding barrel"/>
    <property type="match status" value="1"/>
</dbReference>
<keyword evidence="2" id="KW-1185">Reference proteome</keyword>
<reference evidence="2" key="1">
    <citation type="submission" date="2017-06" db="EMBL/GenBank/DDBJ databases">
        <authorList>
            <person name="Varghese N."/>
            <person name="Submissions S."/>
        </authorList>
    </citation>
    <scope>NUCLEOTIDE SEQUENCE [LARGE SCALE GENOMIC DNA]</scope>
    <source>
        <strain evidence="2">JAD2</strain>
    </source>
</reference>
<dbReference type="InParanoid" id="A0A212QRU3"/>
<dbReference type="RefSeq" id="WP_088570765.1">
    <property type="nucleotide sequence ID" value="NZ_FYEK01000022.1"/>
</dbReference>
<gene>
    <name evidence="1" type="ORF">SAMN02746019_00004930</name>
</gene>
<evidence type="ECO:0000313" key="2">
    <source>
        <dbReference type="Proteomes" id="UP000197025"/>
    </source>
</evidence>
<sequence>MTIPGRPDFWGKLWNAQRQRRTRLGLALAVWRDRMPAPMLPVDDPVFPFARAILEEVEPWICACAVPLIPFLAEGAAGMVAMERLIRYLPDDLPILLDARWRDPASAGAYLRAAFEVWGADAVTVAPELPAEAVPQGAANGAIFWWAREAPEAEIAGRHARAARARGLLAGLAYSTPLSVPEDLRWVALEVQDPADLSRMAGGPPPAVVFVGEPILYASRRMDFREAARRAAERWAQQLAAWLPVDAPDPQGERRASG</sequence>
<dbReference type="InterPro" id="IPR013785">
    <property type="entry name" value="Aldolase_TIM"/>
</dbReference>
<dbReference type="AlphaFoldDB" id="A0A212QRU3"/>
<organism evidence="1 2">
    <name type="scientific">Thermoflexus hugenholtzii JAD2</name>
    <dbReference type="NCBI Taxonomy" id="877466"/>
    <lineage>
        <taxon>Bacteria</taxon>
        <taxon>Bacillati</taxon>
        <taxon>Chloroflexota</taxon>
        <taxon>Thermoflexia</taxon>
        <taxon>Thermoflexales</taxon>
        <taxon>Thermoflexaceae</taxon>
        <taxon>Thermoflexus</taxon>
    </lineage>
</organism>
<evidence type="ECO:0000313" key="1">
    <source>
        <dbReference type="EMBL" id="SNB62327.1"/>
    </source>
</evidence>
<protein>
    <submittedName>
        <fullName evidence="1">Orotidine-5'-phosphate decarboxylase</fullName>
    </submittedName>
</protein>
<proteinExistence type="predicted"/>
<dbReference type="Proteomes" id="UP000197025">
    <property type="component" value="Unassembled WGS sequence"/>
</dbReference>
<name>A0A212QRU3_9CHLR</name>
<dbReference type="InterPro" id="IPR011060">
    <property type="entry name" value="RibuloseP-bd_barrel"/>
</dbReference>